<dbReference type="AlphaFoldDB" id="A0A6M3Z684"/>
<protein>
    <submittedName>
        <fullName evidence="1">Nitrate/nitrite transporter</fullName>
    </submittedName>
</protein>
<accession>A0A6M3Z684</accession>
<proteinExistence type="predicted"/>
<feature type="non-terminal residue" evidence="1">
    <location>
        <position position="92"/>
    </location>
</feature>
<dbReference type="NCBIfam" id="NF038050">
    <property type="entry name" value="NrtS"/>
    <property type="match status" value="1"/>
</dbReference>
<dbReference type="InterPro" id="IPR047700">
    <property type="entry name" value="NrtS-like"/>
</dbReference>
<evidence type="ECO:0000313" key="1">
    <source>
        <dbReference type="EMBL" id="QJP22256.1"/>
    </source>
</evidence>
<name>A0A6M3Z684_9SYNE</name>
<reference evidence="1" key="1">
    <citation type="submission" date="2019-10" db="EMBL/GenBank/DDBJ databases">
        <authorList>
            <person name="Ruan Z."/>
            <person name="Giordano M."/>
            <person name="Goodman C."/>
        </authorList>
    </citation>
    <scope>NUCLEOTIDE SEQUENCE</scope>
    <source>
        <strain evidence="1">UTEX 2380</strain>
    </source>
</reference>
<organism evidence="1">
    <name type="scientific">Synechococcus sp. UTEX 2380</name>
    <dbReference type="NCBI Taxonomy" id="2728098"/>
    <lineage>
        <taxon>Bacteria</taxon>
        <taxon>Bacillati</taxon>
        <taxon>Cyanobacteriota</taxon>
        <taxon>Cyanophyceae</taxon>
        <taxon>Synechococcales</taxon>
        <taxon>Synechococcaceae</taxon>
        <taxon>Synechococcus</taxon>
    </lineage>
</organism>
<dbReference type="EMBL" id="MN603759">
    <property type="protein sequence ID" value="QJP22256.1"/>
    <property type="molecule type" value="Genomic_DNA"/>
</dbReference>
<sequence length="92" mass="10171">MRLTIYFRALGDRTFRPTAIRVALFVGTVHFCINHGVAVLNGTMTSTRWLAAAITYCVPYCVNVHGQLVSRLRAEAEATQESSQADPQKLTS</sequence>
<gene>
    <name evidence="1" type="primary">nrtS2</name>
</gene>